<keyword evidence="3" id="KW-1185">Reference proteome</keyword>
<dbReference type="AlphaFoldDB" id="A0A9Q3B954"/>
<comment type="caution">
    <text evidence="2">The sequence shown here is derived from an EMBL/GenBank/DDBJ whole genome shotgun (WGS) entry which is preliminary data.</text>
</comment>
<keyword evidence="1" id="KW-0732">Signal</keyword>
<reference evidence="2" key="1">
    <citation type="submission" date="2021-03" db="EMBL/GenBank/DDBJ databases">
        <title>Draft genome sequence of rust myrtle Austropuccinia psidii MF-1, a brazilian biotype.</title>
        <authorList>
            <person name="Quecine M.C."/>
            <person name="Pachon D.M.R."/>
            <person name="Bonatelli M.L."/>
            <person name="Correr F.H."/>
            <person name="Franceschini L.M."/>
            <person name="Leite T.F."/>
            <person name="Margarido G.R.A."/>
            <person name="Almeida C.A."/>
            <person name="Ferrarezi J.A."/>
            <person name="Labate C.A."/>
        </authorList>
    </citation>
    <scope>NUCLEOTIDE SEQUENCE</scope>
    <source>
        <strain evidence="2">MF-1</strain>
    </source>
</reference>
<feature type="chain" id="PRO_5040156275" evidence="1">
    <location>
        <begin position="18"/>
        <end position="113"/>
    </location>
</feature>
<evidence type="ECO:0000313" key="3">
    <source>
        <dbReference type="Proteomes" id="UP000765509"/>
    </source>
</evidence>
<dbReference type="EMBL" id="AVOT02000055">
    <property type="protein sequence ID" value="MBW0460761.1"/>
    <property type="molecule type" value="Genomic_DNA"/>
</dbReference>
<proteinExistence type="predicted"/>
<evidence type="ECO:0000256" key="1">
    <source>
        <dbReference type="SAM" id="SignalP"/>
    </source>
</evidence>
<evidence type="ECO:0000313" key="2">
    <source>
        <dbReference type="EMBL" id="MBW0460761.1"/>
    </source>
</evidence>
<name>A0A9Q3B954_9BASI</name>
<sequence length="113" mass="12734">MAWVLIYFILSLQYVIKNDDHEGNNEERNELVLISLNFAAEAPFPRPVSVFSPSGPRLPVIPLKVDLHVFVLRRFLARSTTSPVDLHLITITNTTTTATPIIIIIIKKEVISL</sequence>
<protein>
    <submittedName>
        <fullName evidence="2">Uncharacterized protein</fullName>
    </submittedName>
</protein>
<feature type="signal peptide" evidence="1">
    <location>
        <begin position="1"/>
        <end position="17"/>
    </location>
</feature>
<organism evidence="2 3">
    <name type="scientific">Austropuccinia psidii MF-1</name>
    <dbReference type="NCBI Taxonomy" id="1389203"/>
    <lineage>
        <taxon>Eukaryota</taxon>
        <taxon>Fungi</taxon>
        <taxon>Dikarya</taxon>
        <taxon>Basidiomycota</taxon>
        <taxon>Pucciniomycotina</taxon>
        <taxon>Pucciniomycetes</taxon>
        <taxon>Pucciniales</taxon>
        <taxon>Sphaerophragmiaceae</taxon>
        <taxon>Austropuccinia</taxon>
    </lineage>
</organism>
<accession>A0A9Q3B954</accession>
<gene>
    <name evidence="2" type="ORF">O181_000476</name>
</gene>
<dbReference type="Proteomes" id="UP000765509">
    <property type="component" value="Unassembled WGS sequence"/>
</dbReference>